<dbReference type="AlphaFoldDB" id="A0ABC8TX21"/>
<organism evidence="2 3">
    <name type="scientific">Ilex paraguariensis</name>
    <name type="common">yerba mate</name>
    <dbReference type="NCBI Taxonomy" id="185542"/>
    <lineage>
        <taxon>Eukaryota</taxon>
        <taxon>Viridiplantae</taxon>
        <taxon>Streptophyta</taxon>
        <taxon>Embryophyta</taxon>
        <taxon>Tracheophyta</taxon>
        <taxon>Spermatophyta</taxon>
        <taxon>Magnoliopsida</taxon>
        <taxon>eudicotyledons</taxon>
        <taxon>Gunneridae</taxon>
        <taxon>Pentapetalae</taxon>
        <taxon>asterids</taxon>
        <taxon>campanulids</taxon>
        <taxon>Aquifoliales</taxon>
        <taxon>Aquifoliaceae</taxon>
        <taxon>Ilex</taxon>
    </lineage>
</organism>
<evidence type="ECO:0000313" key="2">
    <source>
        <dbReference type="EMBL" id="CAK9174039.1"/>
    </source>
</evidence>
<evidence type="ECO:0000256" key="1">
    <source>
        <dbReference type="SAM" id="MobiDB-lite"/>
    </source>
</evidence>
<feature type="compositionally biased region" description="Basic and acidic residues" evidence="1">
    <location>
        <begin position="125"/>
        <end position="135"/>
    </location>
</feature>
<evidence type="ECO:0000313" key="3">
    <source>
        <dbReference type="Proteomes" id="UP001642360"/>
    </source>
</evidence>
<protein>
    <submittedName>
        <fullName evidence="2">Uncharacterized protein</fullName>
    </submittedName>
</protein>
<dbReference type="Proteomes" id="UP001642360">
    <property type="component" value="Unassembled WGS sequence"/>
</dbReference>
<reference evidence="2 3" key="1">
    <citation type="submission" date="2024-02" db="EMBL/GenBank/DDBJ databases">
        <authorList>
            <person name="Vignale AGUSTIN F."/>
            <person name="Sosa J E."/>
            <person name="Modenutti C."/>
        </authorList>
    </citation>
    <scope>NUCLEOTIDE SEQUENCE [LARGE SCALE GENOMIC DNA]</scope>
</reference>
<proteinExistence type="predicted"/>
<keyword evidence="3" id="KW-1185">Reference proteome</keyword>
<gene>
    <name evidence="2" type="ORF">ILEXP_LOCUS43779</name>
</gene>
<comment type="caution">
    <text evidence="2">The sequence shown here is derived from an EMBL/GenBank/DDBJ whole genome shotgun (WGS) entry which is preliminary data.</text>
</comment>
<name>A0ABC8TX21_9AQUA</name>
<sequence>MARASQNLIGEWPRQVRILAEGDQKIVRGEPEDHHKTSRTSSKDSQRSPKDGRDAIETLLEDDQNVIEGRLSRLECHRRATRRSLEDRLGRMRTIGEWRDMSIYHWRSTERSSEDGQGQMVMSPNDDRYGVEDHQNSAGGWPEGELEDGYGE</sequence>
<feature type="region of interest" description="Disordered" evidence="1">
    <location>
        <begin position="108"/>
        <end position="152"/>
    </location>
</feature>
<accession>A0ABC8TX21</accession>
<dbReference type="EMBL" id="CAUOFW020006280">
    <property type="protein sequence ID" value="CAK9174039.1"/>
    <property type="molecule type" value="Genomic_DNA"/>
</dbReference>
<feature type="region of interest" description="Disordered" evidence="1">
    <location>
        <begin position="22"/>
        <end position="54"/>
    </location>
</feature>